<dbReference type="PATRIC" id="fig|1177154.3.peg.3333"/>
<dbReference type="OrthoDB" id="103403at2"/>
<feature type="transmembrane region" description="Helical" evidence="6">
    <location>
        <begin position="367"/>
        <end position="386"/>
    </location>
</feature>
<reference evidence="7 8" key="1">
    <citation type="submission" date="2012-09" db="EMBL/GenBank/DDBJ databases">
        <title>Genome Sequence of alkane-degrading Bacterium Alcanivorax sp. 19-m-6.</title>
        <authorList>
            <person name="Lai Q."/>
            <person name="Shao Z."/>
        </authorList>
    </citation>
    <scope>NUCLEOTIDE SEQUENCE [LARGE SCALE GENOMIC DNA]</scope>
    <source>
        <strain evidence="7 8">19-m-6</strain>
    </source>
</reference>
<dbReference type="PANTHER" id="PTHR30250:SF11">
    <property type="entry name" value="O-ANTIGEN TRANSPORTER-RELATED"/>
    <property type="match status" value="1"/>
</dbReference>
<dbReference type="STRING" id="1177154.Y5S_03293"/>
<name>A0A095SGL3_9GAMM</name>
<feature type="transmembrane region" description="Helical" evidence="6">
    <location>
        <begin position="48"/>
        <end position="75"/>
    </location>
</feature>
<organism evidence="7 8">
    <name type="scientific">Alcanivorax nanhaiticus</name>
    <dbReference type="NCBI Taxonomy" id="1177154"/>
    <lineage>
        <taxon>Bacteria</taxon>
        <taxon>Pseudomonadati</taxon>
        <taxon>Pseudomonadota</taxon>
        <taxon>Gammaproteobacteria</taxon>
        <taxon>Oceanospirillales</taxon>
        <taxon>Alcanivoracaceae</taxon>
        <taxon>Alcanivorax</taxon>
    </lineage>
</organism>
<evidence type="ECO:0000313" key="7">
    <source>
        <dbReference type="EMBL" id="KGD63484.1"/>
    </source>
</evidence>
<dbReference type="GO" id="GO:0005886">
    <property type="term" value="C:plasma membrane"/>
    <property type="evidence" value="ECO:0007669"/>
    <property type="project" value="UniProtKB-SubCell"/>
</dbReference>
<dbReference type="PANTHER" id="PTHR30250">
    <property type="entry name" value="PST FAMILY PREDICTED COLANIC ACID TRANSPORTER"/>
    <property type="match status" value="1"/>
</dbReference>
<keyword evidence="8" id="KW-1185">Reference proteome</keyword>
<feature type="transmembrane region" description="Helical" evidence="6">
    <location>
        <begin position="392"/>
        <end position="413"/>
    </location>
</feature>
<dbReference type="RefSeq" id="WP_035234600.1">
    <property type="nucleotide sequence ID" value="NZ_ARXV01000017.1"/>
</dbReference>
<keyword evidence="2" id="KW-1003">Cell membrane</keyword>
<gene>
    <name evidence="7" type="ORF">Y5S_03293</name>
</gene>
<dbReference type="InterPro" id="IPR050833">
    <property type="entry name" value="Poly_Biosynth_Transport"/>
</dbReference>
<dbReference type="AlphaFoldDB" id="A0A095SGL3"/>
<evidence type="ECO:0000256" key="1">
    <source>
        <dbReference type="ARBA" id="ARBA00004651"/>
    </source>
</evidence>
<evidence type="ECO:0000256" key="5">
    <source>
        <dbReference type="ARBA" id="ARBA00023136"/>
    </source>
</evidence>
<protein>
    <submittedName>
        <fullName evidence="7">Uncharacterized protein</fullName>
    </submittedName>
</protein>
<evidence type="ECO:0000256" key="2">
    <source>
        <dbReference type="ARBA" id="ARBA00022475"/>
    </source>
</evidence>
<evidence type="ECO:0000256" key="4">
    <source>
        <dbReference type="ARBA" id="ARBA00022989"/>
    </source>
</evidence>
<feature type="transmembrane region" description="Helical" evidence="6">
    <location>
        <begin position="221"/>
        <end position="239"/>
    </location>
</feature>
<feature type="transmembrane region" description="Helical" evidence="6">
    <location>
        <begin position="123"/>
        <end position="144"/>
    </location>
</feature>
<dbReference type="Pfam" id="PF13440">
    <property type="entry name" value="Polysacc_synt_3"/>
    <property type="match status" value="1"/>
</dbReference>
<feature type="transmembrane region" description="Helical" evidence="6">
    <location>
        <begin position="156"/>
        <end position="176"/>
    </location>
</feature>
<feature type="transmembrane region" description="Helical" evidence="6">
    <location>
        <begin position="21"/>
        <end position="42"/>
    </location>
</feature>
<dbReference type="EMBL" id="ARXV01000017">
    <property type="protein sequence ID" value="KGD63484.1"/>
    <property type="molecule type" value="Genomic_DNA"/>
</dbReference>
<feature type="transmembrane region" description="Helical" evidence="6">
    <location>
        <begin position="337"/>
        <end position="355"/>
    </location>
</feature>
<dbReference type="eggNOG" id="COG2244">
    <property type="taxonomic scope" value="Bacteria"/>
</dbReference>
<evidence type="ECO:0000313" key="8">
    <source>
        <dbReference type="Proteomes" id="UP000029444"/>
    </source>
</evidence>
<comment type="caution">
    <text evidence="7">The sequence shown here is derived from an EMBL/GenBank/DDBJ whole genome shotgun (WGS) entry which is preliminary data.</text>
</comment>
<keyword evidence="5 6" id="KW-0472">Membrane</keyword>
<feature type="transmembrane region" description="Helical" evidence="6">
    <location>
        <begin position="245"/>
        <end position="262"/>
    </location>
</feature>
<evidence type="ECO:0000256" key="3">
    <source>
        <dbReference type="ARBA" id="ARBA00022692"/>
    </source>
</evidence>
<comment type="subcellular location">
    <subcellularLocation>
        <location evidence="1">Cell membrane</location>
        <topology evidence="1">Multi-pass membrane protein</topology>
    </subcellularLocation>
</comment>
<dbReference type="Proteomes" id="UP000029444">
    <property type="component" value="Unassembled WGS sequence"/>
</dbReference>
<proteinExistence type="predicted"/>
<keyword evidence="3 6" id="KW-0812">Transmembrane</keyword>
<accession>A0A095SGL3</accession>
<dbReference type="CDD" id="cd13128">
    <property type="entry name" value="MATE_Wzx_like"/>
    <property type="match status" value="1"/>
</dbReference>
<feature type="transmembrane region" description="Helical" evidence="6">
    <location>
        <begin position="95"/>
        <end position="117"/>
    </location>
</feature>
<sequence length="446" mass="48920">MADNEKHIKLKKTGIDIALTFARQFLAGFLQLGIIMMVARSLSAEGLGAYSVALLIPTVLSQLLNLGLVASNVYFISSEQYESSTVWAVTRNMGIVIGVIGTALAAIVVITAGSVLFPGVPVTVLLLAASIFPLTLMSGLISSFFQAWQDFRTFNLLVLTQPVVALCGAGLLVIQNNLTLETLLYITLLSHFMTLCIAAYRLSRRIPIWGVRKASQPYLGVAIRYGIKAHLGGIATLLINRSDIFMVNFFLGSAAAGIYTAASRIIQQLWLLSQSVSTVAFPKLSRMSLQSTERQYFLSLLSSLVFWGAAAIAIFICLFSEWIIQIFFGAGFEEAESVLMILLVGVLVFSSSRVLANDLAARNLVHLNLSLTTITLVINVLANLVLIPEFGLHGAAMATSGAYLINFIARLFLQYRATGFVWWRSFYPDHYLDLFVSKYMKIKERS</sequence>
<feature type="transmembrane region" description="Helical" evidence="6">
    <location>
        <begin position="296"/>
        <end position="325"/>
    </location>
</feature>
<evidence type="ECO:0000256" key="6">
    <source>
        <dbReference type="SAM" id="Phobius"/>
    </source>
</evidence>
<feature type="transmembrane region" description="Helical" evidence="6">
    <location>
        <begin position="182"/>
        <end position="200"/>
    </location>
</feature>
<keyword evidence="4 6" id="KW-1133">Transmembrane helix</keyword>